<evidence type="ECO:0000256" key="6">
    <source>
        <dbReference type="ARBA" id="ARBA00022764"/>
    </source>
</evidence>
<dbReference type="EMBL" id="VDUZ01000030">
    <property type="protein sequence ID" value="TXL72852.1"/>
    <property type="molecule type" value="Genomic_DNA"/>
</dbReference>
<dbReference type="UniPathway" id="UPA00637"/>
<dbReference type="Gene3D" id="2.70.98.10">
    <property type="match status" value="1"/>
</dbReference>
<comment type="caution">
    <text evidence="9">The sequence shown here is derived from an EMBL/GenBank/DDBJ whole genome shotgun (WGS) entry which is preliminary data.</text>
</comment>
<evidence type="ECO:0000259" key="8">
    <source>
        <dbReference type="Pfam" id="PF04349"/>
    </source>
</evidence>
<dbReference type="InterPro" id="IPR014718">
    <property type="entry name" value="GH-type_carb-bd"/>
</dbReference>
<feature type="signal peptide" evidence="7">
    <location>
        <begin position="1"/>
        <end position="27"/>
    </location>
</feature>
<dbReference type="AlphaFoldDB" id="A0A5C8PGE9"/>
<protein>
    <recommendedName>
        <fullName evidence="4">Glucans biosynthesis protein G</fullName>
    </recommendedName>
</protein>
<comment type="subcellular location">
    <subcellularLocation>
        <location evidence="1">Periplasm</location>
    </subcellularLocation>
</comment>
<keyword evidence="5 7" id="KW-0732">Signal</keyword>
<evidence type="ECO:0000313" key="9">
    <source>
        <dbReference type="EMBL" id="TXL72852.1"/>
    </source>
</evidence>
<feature type="domain" description="Glucan biosynthesis periplasmic MdoG C-terminal" evidence="8">
    <location>
        <begin position="44"/>
        <end position="524"/>
    </location>
</feature>
<dbReference type="InterPro" id="IPR014438">
    <property type="entry name" value="Glucan_biosyn_MdoG/MdoD"/>
</dbReference>
<evidence type="ECO:0000256" key="2">
    <source>
        <dbReference type="ARBA" id="ARBA00005001"/>
    </source>
</evidence>
<evidence type="ECO:0000256" key="4">
    <source>
        <dbReference type="ARBA" id="ARBA00015376"/>
    </source>
</evidence>
<dbReference type="PANTHER" id="PTHR30504">
    <property type="entry name" value="GLUCANS BIOSYNTHESIS PROTEIN"/>
    <property type="match status" value="1"/>
</dbReference>
<dbReference type="InterPro" id="IPR007444">
    <property type="entry name" value="Glucan_biosyn_MdoG_C"/>
</dbReference>
<dbReference type="FunFam" id="2.70.98.10:FF:000001">
    <property type="entry name" value="Glucans biosynthesis protein G"/>
    <property type="match status" value="1"/>
</dbReference>
<dbReference type="PIRSF" id="PIRSF006281">
    <property type="entry name" value="MdoG"/>
    <property type="match status" value="1"/>
</dbReference>
<dbReference type="InterPro" id="IPR014756">
    <property type="entry name" value="Ig_E-set"/>
</dbReference>
<proteinExistence type="inferred from homology"/>
<keyword evidence="6" id="KW-0574">Periplasm</keyword>
<keyword evidence="10" id="KW-1185">Reference proteome</keyword>
<sequence length="526" mass="58528">MGRCTRRDLTIGALVAAALGPAAAARAQLPAPAGQIPAPPPAAFDYDVVIEEARRLAMAPYQAPAPAALPAEWRDLTYDRYQQIRFRPAASLWSDRKAFFRAQFFAAGFIYSTPVAINIVTDGVANPFVASRDLFNWNDVKLKEPPPEQVPLAGFRLHYPLHGPEPVDEIAAFIGASYFRLLGRNQVYGISARGLAIDTGLQRQEEFPAFRAFWLETPAPEAREITFHALLDSPALAGAYKFTLRPGTETRLEVTATLFTRHGVGLLGVAPLTSMFLAGKNSDRRRPGDFRPEVHDSDGLLIETGQREWLWRPLSNSADLDIASFGDKNPRGFGLIQRDRTFDHYQDLQALYHRRPSLWVEPVGDWGEGEVRLIEIPADSEIHDNVVAFWVGREPVKAGQRLELKYRLHSFAEAARFPPGGRAIATRVGVSDLFGTGKPSKTARRVVVDFAGGELENLRPEHPVSAQVSVTVGKLLDAQLQPIIPGKAWRLVADIEPDGKKPIEMRAFLRLYDEALTETWTYRWRP</sequence>
<dbReference type="SUPFAM" id="SSF81296">
    <property type="entry name" value="E set domains"/>
    <property type="match status" value="1"/>
</dbReference>
<dbReference type="Gene3D" id="2.60.40.10">
    <property type="entry name" value="Immunoglobulins"/>
    <property type="match status" value="1"/>
</dbReference>
<dbReference type="OrthoDB" id="9777817at2"/>
<evidence type="ECO:0000256" key="3">
    <source>
        <dbReference type="ARBA" id="ARBA00009284"/>
    </source>
</evidence>
<dbReference type="InterPro" id="IPR011013">
    <property type="entry name" value="Gal_mutarotase_sf_dom"/>
</dbReference>
<dbReference type="Pfam" id="PF04349">
    <property type="entry name" value="MdoG"/>
    <property type="match status" value="1"/>
</dbReference>
<dbReference type="Proteomes" id="UP000321638">
    <property type="component" value="Unassembled WGS sequence"/>
</dbReference>
<evidence type="ECO:0000313" key="10">
    <source>
        <dbReference type="Proteomes" id="UP000321638"/>
    </source>
</evidence>
<feature type="chain" id="PRO_5022718068" description="Glucans biosynthesis protein G" evidence="7">
    <location>
        <begin position="28"/>
        <end position="526"/>
    </location>
</feature>
<dbReference type="RefSeq" id="WP_147849535.1">
    <property type="nucleotide sequence ID" value="NZ_VDUZ01000030.1"/>
</dbReference>
<dbReference type="GO" id="GO:0030246">
    <property type="term" value="F:carbohydrate binding"/>
    <property type="evidence" value="ECO:0007669"/>
    <property type="project" value="InterPro"/>
</dbReference>
<dbReference type="PANTHER" id="PTHR30504:SF4">
    <property type="entry name" value="GLUCANS BIOSYNTHESIS PROTEIN G"/>
    <property type="match status" value="1"/>
</dbReference>
<dbReference type="GO" id="GO:0030288">
    <property type="term" value="C:outer membrane-bounded periplasmic space"/>
    <property type="evidence" value="ECO:0007669"/>
    <property type="project" value="TreeGrafter"/>
</dbReference>
<gene>
    <name evidence="9" type="ORF">FHP25_24105</name>
</gene>
<dbReference type="PROSITE" id="PS51318">
    <property type="entry name" value="TAT"/>
    <property type="match status" value="1"/>
</dbReference>
<organism evidence="9 10">
    <name type="scientific">Vineibacter terrae</name>
    <dbReference type="NCBI Taxonomy" id="2586908"/>
    <lineage>
        <taxon>Bacteria</taxon>
        <taxon>Pseudomonadati</taxon>
        <taxon>Pseudomonadota</taxon>
        <taxon>Alphaproteobacteria</taxon>
        <taxon>Hyphomicrobiales</taxon>
        <taxon>Vineibacter</taxon>
    </lineage>
</organism>
<dbReference type="InterPro" id="IPR013783">
    <property type="entry name" value="Ig-like_fold"/>
</dbReference>
<reference evidence="9 10" key="1">
    <citation type="submission" date="2019-06" db="EMBL/GenBank/DDBJ databases">
        <title>New taxonomy in bacterial strain CC-CFT640, isolated from vineyard.</title>
        <authorList>
            <person name="Lin S.-Y."/>
            <person name="Tsai C.-F."/>
            <person name="Young C.-C."/>
        </authorList>
    </citation>
    <scope>NUCLEOTIDE SEQUENCE [LARGE SCALE GENOMIC DNA]</scope>
    <source>
        <strain evidence="9 10">CC-CFT640</strain>
    </source>
</reference>
<evidence type="ECO:0000256" key="7">
    <source>
        <dbReference type="SAM" id="SignalP"/>
    </source>
</evidence>
<dbReference type="InterPro" id="IPR006311">
    <property type="entry name" value="TAT_signal"/>
</dbReference>
<comment type="similarity">
    <text evidence="3">Belongs to the OpgD/OpgG family.</text>
</comment>
<accession>A0A5C8PGE9</accession>
<dbReference type="SUPFAM" id="SSF74650">
    <property type="entry name" value="Galactose mutarotase-like"/>
    <property type="match status" value="1"/>
</dbReference>
<evidence type="ECO:0000256" key="5">
    <source>
        <dbReference type="ARBA" id="ARBA00022729"/>
    </source>
</evidence>
<dbReference type="GO" id="GO:0003824">
    <property type="term" value="F:catalytic activity"/>
    <property type="evidence" value="ECO:0007669"/>
    <property type="project" value="InterPro"/>
</dbReference>
<comment type="pathway">
    <text evidence="2">Glycan metabolism; osmoregulated periplasmic glucan (OPG) biosynthesis.</text>
</comment>
<name>A0A5C8PGE9_9HYPH</name>
<evidence type="ECO:0000256" key="1">
    <source>
        <dbReference type="ARBA" id="ARBA00004418"/>
    </source>
</evidence>
<dbReference type="GO" id="GO:0051274">
    <property type="term" value="P:beta-glucan biosynthetic process"/>
    <property type="evidence" value="ECO:0007669"/>
    <property type="project" value="TreeGrafter"/>
</dbReference>